<reference evidence="1" key="1">
    <citation type="journal article" date="2021" name="G3 (Bethesda)">
        <title>Genome and transcriptome analysis of the beet armyworm Spodoptera exigua reveals targets for pest control. .</title>
        <authorList>
            <person name="Simon S."/>
            <person name="Breeschoten T."/>
            <person name="Jansen H.J."/>
            <person name="Dirks R.P."/>
            <person name="Schranz M.E."/>
            <person name="Ros V.I.D."/>
        </authorList>
    </citation>
    <scope>NUCLEOTIDE SEQUENCE</scope>
    <source>
        <strain evidence="1">TB_SE_WUR_2020</strain>
    </source>
</reference>
<accession>A0A922S951</accession>
<evidence type="ECO:0000313" key="1">
    <source>
        <dbReference type="EMBL" id="KAH9629611.1"/>
    </source>
</evidence>
<name>A0A922S951_SPOEX</name>
<sequence>MNVKIQLNFAGFR</sequence>
<dbReference type="Proteomes" id="UP000814243">
    <property type="component" value="Unassembled WGS sequence"/>
</dbReference>
<protein>
    <submittedName>
        <fullName evidence="1">Uncharacterized protein</fullName>
    </submittedName>
</protein>
<dbReference type="EMBL" id="JACEFF010000859">
    <property type="protein sequence ID" value="KAH9629611.1"/>
    <property type="molecule type" value="Genomic_DNA"/>
</dbReference>
<proteinExistence type="predicted"/>
<organism evidence="1 2">
    <name type="scientific">Spodoptera exigua</name>
    <name type="common">Beet armyworm</name>
    <name type="synonym">Noctua fulgens</name>
    <dbReference type="NCBI Taxonomy" id="7107"/>
    <lineage>
        <taxon>Eukaryota</taxon>
        <taxon>Metazoa</taxon>
        <taxon>Ecdysozoa</taxon>
        <taxon>Arthropoda</taxon>
        <taxon>Hexapoda</taxon>
        <taxon>Insecta</taxon>
        <taxon>Pterygota</taxon>
        <taxon>Neoptera</taxon>
        <taxon>Endopterygota</taxon>
        <taxon>Lepidoptera</taxon>
        <taxon>Glossata</taxon>
        <taxon>Ditrysia</taxon>
        <taxon>Noctuoidea</taxon>
        <taxon>Noctuidae</taxon>
        <taxon>Amphipyrinae</taxon>
        <taxon>Spodoptera</taxon>
    </lineage>
</organism>
<gene>
    <name evidence="1" type="ORF">HF086_002547</name>
</gene>
<evidence type="ECO:0000313" key="2">
    <source>
        <dbReference type="Proteomes" id="UP000814243"/>
    </source>
</evidence>
<comment type="caution">
    <text evidence="1">The sequence shown here is derived from an EMBL/GenBank/DDBJ whole genome shotgun (WGS) entry which is preliminary data.</text>
</comment>